<dbReference type="InterPro" id="IPR019491">
    <property type="entry name" value="Lipoate_protein_ligase_C"/>
</dbReference>
<comment type="catalytic activity">
    <reaction evidence="7">
        <text>L-lysyl-[lipoyl-carrier protein] + (R)-lipoate + ATP = N(6)-[(R)-lipoyl]-L-lysyl-[lipoyl-carrier protein] + AMP + diphosphate + H(+)</text>
        <dbReference type="Rhea" id="RHEA:49288"/>
        <dbReference type="Rhea" id="RHEA-COMP:10500"/>
        <dbReference type="Rhea" id="RHEA-COMP:10502"/>
        <dbReference type="ChEBI" id="CHEBI:15378"/>
        <dbReference type="ChEBI" id="CHEBI:29969"/>
        <dbReference type="ChEBI" id="CHEBI:30616"/>
        <dbReference type="ChEBI" id="CHEBI:33019"/>
        <dbReference type="ChEBI" id="CHEBI:83088"/>
        <dbReference type="ChEBI" id="CHEBI:83099"/>
        <dbReference type="ChEBI" id="CHEBI:456215"/>
        <dbReference type="EC" id="6.3.1.20"/>
    </reaction>
</comment>
<evidence type="ECO:0000259" key="8">
    <source>
        <dbReference type="PROSITE" id="PS51733"/>
    </source>
</evidence>
<dbReference type="AlphaFoldDB" id="A0A0M2P011"/>
<dbReference type="InterPro" id="IPR004562">
    <property type="entry name" value="LipoylTrfase_LipoateP_Ligase"/>
</dbReference>
<evidence type="ECO:0000313" key="9">
    <source>
        <dbReference type="EMBL" id="KKI65276.1"/>
    </source>
</evidence>
<dbReference type="UniPathway" id="UPA00537">
    <property type="reaction ID" value="UER00594"/>
</dbReference>
<evidence type="ECO:0000256" key="6">
    <source>
        <dbReference type="ARBA" id="ARBA00022840"/>
    </source>
</evidence>
<dbReference type="PANTHER" id="PTHR12561:SF3">
    <property type="entry name" value="LIPOYLTRANSFERASE 1, MITOCHONDRIAL"/>
    <property type="match status" value="1"/>
</dbReference>
<evidence type="ECO:0000256" key="4">
    <source>
        <dbReference type="ARBA" id="ARBA00022598"/>
    </source>
</evidence>
<protein>
    <recommendedName>
        <fullName evidence="3">lipoate--protein ligase</fullName>
        <ecNumber evidence="3">6.3.1.20</ecNumber>
    </recommendedName>
</protein>
<dbReference type="Pfam" id="PF10437">
    <property type="entry name" value="Lip_prot_lig_C"/>
    <property type="match status" value="1"/>
</dbReference>
<comment type="pathway">
    <text evidence="1">Protein modification; protein lipoylation via exogenous pathway; protein N(6)-(lipoyl)lysine from lipoate: step 2/2.</text>
</comment>
<dbReference type="PANTHER" id="PTHR12561">
    <property type="entry name" value="LIPOATE-PROTEIN LIGASE"/>
    <property type="match status" value="1"/>
</dbReference>
<evidence type="ECO:0000313" key="10">
    <source>
        <dbReference type="Proteomes" id="UP000034455"/>
    </source>
</evidence>
<evidence type="ECO:0000256" key="2">
    <source>
        <dbReference type="ARBA" id="ARBA00005124"/>
    </source>
</evidence>
<dbReference type="GO" id="GO:0009249">
    <property type="term" value="P:protein lipoylation"/>
    <property type="evidence" value="ECO:0007669"/>
    <property type="project" value="InterPro"/>
</dbReference>
<dbReference type="EMBL" id="LAKJ01000002">
    <property type="protein sequence ID" value="KKI65276.1"/>
    <property type="molecule type" value="Genomic_DNA"/>
</dbReference>
<name>A0A0M2P011_STACC</name>
<dbReference type="PATRIC" id="fig|74704.6.peg.1267"/>
<dbReference type="RefSeq" id="WP_019469138.1">
    <property type="nucleotide sequence ID" value="NZ_LAKJ01000002.1"/>
</dbReference>
<dbReference type="GO" id="GO:0016979">
    <property type="term" value="F:lipoate-protein ligase activity"/>
    <property type="evidence" value="ECO:0007669"/>
    <property type="project" value="UniProtKB-EC"/>
</dbReference>
<gene>
    <name evidence="9" type="ORF">UF66_1233</name>
</gene>
<keyword evidence="4 9" id="KW-0436">Ligase</keyword>
<dbReference type="EC" id="6.3.1.20" evidence="3"/>
<dbReference type="GO" id="GO:0017118">
    <property type="term" value="F:lipoyltransferase activity"/>
    <property type="evidence" value="ECO:0007669"/>
    <property type="project" value="TreeGrafter"/>
</dbReference>
<dbReference type="CDD" id="cd16443">
    <property type="entry name" value="LplA"/>
    <property type="match status" value="1"/>
</dbReference>
<proteinExistence type="predicted"/>
<keyword evidence="6" id="KW-0067">ATP-binding</keyword>
<dbReference type="Pfam" id="PF21948">
    <property type="entry name" value="LplA-B_cat"/>
    <property type="match status" value="1"/>
</dbReference>
<comment type="pathway">
    <text evidence="2">Protein modification; protein lipoylation via exogenous pathway; protein N(6)-(lipoyl)lysine from lipoate: step 1/2.</text>
</comment>
<feature type="domain" description="BPL/LPL catalytic" evidence="8">
    <location>
        <begin position="31"/>
        <end position="222"/>
    </location>
</feature>
<keyword evidence="5" id="KW-0547">Nucleotide-binding</keyword>
<dbReference type="GO" id="GO:0005524">
    <property type="term" value="F:ATP binding"/>
    <property type="evidence" value="ECO:0007669"/>
    <property type="project" value="UniProtKB-KW"/>
</dbReference>
<dbReference type="SUPFAM" id="SSF82649">
    <property type="entry name" value="SufE/NifU"/>
    <property type="match status" value="1"/>
</dbReference>
<dbReference type="NCBIfam" id="TIGR00545">
    <property type="entry name" value="lipoyltrans"/>
    <property type="match status" value="1"/>
</dbReference>
<dbReference type="InterPro" id="IPR004143">
    <property type="entry name" value="BPL_LPL_catalytic"/>
</dbReference>
<evidence type="ECO:0000256" key="1">
    <source>
        <dbReference type="ARBA" id="ARBA00005085"/>
    </source>
</evidence>
<dbReference type="Gene3D" id="3.30.930.10">
    <property type="entry name" value="Bira Bifunctional Protein, Domain 2"/>
    <property type="match status" value="1"/>
</dbReference>
<dbReference type="InterPro" id="IPR045864">
    <property type="entry name" value="aa-tRNA-synth_II/BPL/LPL"/>
</dbReference>
<dbReference type="Proteomes" id="UP000034455">
    <property type="component" value="Unassembled WGS sequence"/>
</dbReference>
<reference evidence="9 10" key="1">
    <citation type="submission" date="2015-03" db="EMBL/GenBank/DDBJ databases">
        <title>Genome Assembly of Staphylococcus cohnii subsp. cohnii strain G22B2.</title>
        <authorList>
            <person name="Nair G."/>
            <person name="Kaur G."/>
            <person name="Khatri I."/>
            <person name="Singh N.K."/>
            <person name="Sathyabama S."/>
            <person name="Maurya S.K."/>
            <person name="Subramanian S."/>
            <person name="Agrewala J.N."/>
            <person name="Mayilraj S."/>
        </authorList>
    </citation>
    <scope>NUCLEOTIDE SEQUENCE [LARGE SCALE GENOMIC DNA]</scope>
    <source>
        <strain evidence="9 10">G22B2</strain>
    </source>
</reference>
<evidence type="ECO:0000256" key="7">
    <source>
        <dbReference type="ARBA" id="ARBA00048037"/>
    </source>
</evidence>
<dbReference type="PROSITE" id="PS51733">
    <property type="entry name" value="BPL_LPL_CATALYTIC"/>
    <property type="match status" value="1"/>
</dbReference>
<accession>A0A0M2P011</accession>
<dbReference type="FunFam" id="3.30.930.10:FF:000072">
    <property type="entry name" value="Lipoate--protein ligase"/>
    <property type="match status" value="1"/>
</dbReference>
<evidence type="ECO:0000256" key="3">
    <source>
        <dbReference type="ARBA" id="ARBA00012367"/>
    </source>
</evidence>
<comment type="caution">
    <text evidence="9">The sequence shown here is derived from an EMBL/GenBank/DDBJ whole genome shotgun (WGS) entry which is preliminary data.</text>
</comment>
<dbReference type="SUPFAM" id="SSF55681">
    <property type="entry name" value="Class II aaRS and biotin synthetases"/>
    <property type="match status" value="1"/>
</dbReference>
<dbReference type="Gene3D" id="3.30.390.50">
    <property type="entry name" value="CO dehydrogenase flavoprotein, C-terminal domain"/>
    <property type="match status" value="1"/>
</dbReference>
<sequence>MYLIEPIRNGEYITDGAVNTAMQVYVSQNIFLDDDILLPYYCDPKVEIGRFQNTAVEINQDYIDEHGIQVMRRETGGGAVYVDRGAVNMCCLLQNDNSIYGDFQKFYEPAIQALHNLGATEVVQSGRNDLEINGKKISGAAMTLINGRIYGGYSLLLDVDYEAMIKVLKPNRKKIESKGIKSVRSRVGSIRDNLAIEYQNITIHEFKDLMIKQLLGLDDINDVKRYELSEADWHAIDGMVAKKYKNWEWNYGRSPRYEYNRDAKLAAGTIDITLAVEQGRIVACRIYGDFFGQGEINEVEQQLIGVRVVKADLLDALSEIDIPYYFGKTSAEELVELILS</sequence>
<evidence type="ECO:0000256" key="5">
    <source>
        <dbReference type="ARBA" id="ARBA00022741"/>
    </source>
</evidence>
<dbReference type="GO" id="GO:0005737">
    <property type="term" value="C:cytoplasm"/>
    <property type="evidence" value="ECO:0007669"/>
    <property type="project" value="TreeGrafter"/>
</dbReference>
<organism evidence="9 10">
    <name type="scientific">Staphylococcus cohnii subsp. cohnii</name>
    <dbReference type="NCBI Taxonomy" id="74704"/>
    <lineage>
        <taxon>Bacteria</taxon>
        <taxon>Bacillati</taxon>
        <taxon>Bacillota</taxon>
        <taxon>Bacilli</taxon>
        <taxon>Bacillales</taxon>
        <taxon>Staphylococcaceae</taxon>
        <taxon>Staphylococcus</taxon>
        <taxon>Staphylococcus cohnii species complex</taxon>
    </lineage>
</organism>